<name>A0ABP9AC52_9PSEU</name>
<feature type="compositionally biased region" description="Low complexity" evidence="1">
    <location>
        <begin position="28"/>
        <end position="44"/>
    </location>
</feature>
<comment type="caution">
    <text evidence="2">The sequence shown here is derived from an EMBL/GenBank/DDBJ whole genome shotgun (WGS) entry which is preliminary data.</text>
</comment>
<dbReference type="EMBL" id="BAABHO010000005">
    <property type="protein sequence ID" value="GAA4778426.1"/>
    <property type="molecule type" value="Genomic_DNA"/>
</dbReference>
<proteinExistence type="predicted"/>
<dbReference type="Proteomes" id="UP001500928">
    <property type="component" value="Unassembled WGS sequence"/>
</dbReference>
<sequence length="75" mass="7634">MARGVSVAVEESRLPSTAAGQRRVSGRSPDPATSSPSVPTASDVRAPGALAHGGSHRREDLVTRSLSSPPDRGCA</sequence>
<keyword evidence="3" id="KW-1185">Reference proteome</keyword>
<protein>
    <submittedName>
        <fullName evidence="2">Uncharacterized protein</fullName>
    </submittedName>
</protein>
<feature type="region of interest" description="Disordered" evidence="1">
    <location>
        <begin position="1"/>
        <end position="75"/>
    </location>
</feature>
<evidence type="ECO:0000256" key="1">
    <source>
        <dbReference type="SAM" id="MobiDB-lite"/>
    </source>
</evidence>
<gene>
    <name evidence="2" type="ORF">GCM10023200_09250</name>
</gene>
<evidence type="ECO:0000313" key="3">
    <source>
        <dbReference type="Proteomes" id="UP001500928"/>
    </source>
</evidence>
<evidence type="ECO:0000313" key="2">
    <source>
        <dbReference type="EMBL" id="GAA4778426.1"/>
    </source>
</evidence>
<organism evidence="2 3">
    <name type="scientific">Actinomycetospora chlora</name>
    <dbReference type="NCBI Taxonomy" id="663608"/>
    <lineage>
        <taxon>Bacteria</taxon>
        <taxon>Bacillati</taxon>
        <taxon>Actinomycetota</taxon>
        <taxon>Actinomycetes</taxon>
        <taxon>Pseudonocardiales</taxon>
        <taxon>Pseudonocardiaceae</taxon>
        <taxon>Actinomycetospora</taxon>
    </lineage>
</organism>
<reference evidence="3" key="1">
    <citation type="journal article" date="2019" name="Int. J. Syst. Evol. Microbiol.">
        <title>The Global Catalogue of Microorganisms (GCM) 10K type strain sequencing project: providing services to taxonomists for standard genome sequencing and annotation.</title>
        <authorList>
            <consortium name="The Broad Institute Genomics Platform"/>
            <consortium name="The Broad Institute Genome Sequencing Center for Infectious Disease"/>
            <person name="Wu L."/>
            <person name="Ma J."/>
        </authorList>
    </citation>
    <scope>NUCLEOTIDE SEQUENCE [LARGE SCALE GENOMIC DNA]</scope>
    <source>
        <strain evidence="3">JCM 17979</strain>
    </source>
</reference>
<accession>A0ABP9AC52</accession>